<keyword evidence="2" id="KW-1185">Reference proteome</keyword>
<protein>
    <submittedName>
        <fullName evidence="1">Uncharacterized protein</fullName>
    </submittedName>
</protein>
<comment type="caution">
    <text evidence="1">The sequence shown here is derived from an EMBL/GenBank/DDBJ whole genome shotgun (WGS) entry which is preliminary data.</text>
</comment>
<reference evidence="1" key="1">
    <citation type="submission" date="2021-05" db="EMBL/GenBank/DDBJ databases">
        <authorList>
            <person name="Pan Q."/>
            <person name="Jouanno E."/>
            <person name="Zahm M."/>
            <person name="Klopp C."/>
            <person name="Cabau C."/>
            <person name="Louis A."/>
            <person name="Berthelot C."/>
            <person name="Parey E."/>
            <person name="Roest Crollius H."/>
            <person name="Montfort J."/>
            <person name="Robinson-Rechavi M."/>
            <person name="Bouchez O."/>
            <person name="Lampietro C."/>
            <person name="Lopez Roques C."/>
            <person name="Donnadieu C."/>
            <person name="Postlethwait J."/>
            <person name="Bobe J."/>
            <person name="Dillon D."/>
            <person name="Chandos A."/>
            <person name="von Hippel F."/>
            <person name="Guiguen Y."/>
        </authorList>
    </citation>
    <scope>NUCLEOTIDE SEQUENCE</scope>
    <source>
        <strain evidence="1">YG-Jan2019</strain>
    </source>
</reference>
<accession>A0ACC2HHT6</accession>
<evidence type="ECO:0000313" key="2">
    <source>
        <dbReference type="Proteomes" id="UP001157502"/>
    </source>
</evidence>
<sequence length="148" mass="16625">PVKPTVRVYTKRTRQSRPVSGKGRSQERDIPNEHTHRDLFLKRGGVRKSINTTPVLTCVICLRIFHIGRMYNFMGVTLGLLCVAVLAHGNTTDGTIEPDCANYNLPMCPRNFEPVCGSDGTTYSSECMLCFQNMEKKTDIRIQSQGKC</sequence>
<name>A0ACC2HHT6_DALPE</name>
<organism evidence="1 2">
    <name type="scientific">Dallia pectoralis</name>
    <name type="common">Alaska blackfish</name>
    <dbReference type="NCBI Taxonomy" id="75939"/>
    <lineage>
        <taxon>Eukaryota</taxon>
        <taxon>Metazoa</taxon>
        <taxon>Chordata</taxon>
        <taxon>Craniata</taxon>
        <taxon>Vertebrata</taxon>
        <taxon>Euteleostomi</taxon>
        <taxon>Actinopterygii</taxon>
        <taxon>Neopterygii</taxon>
        <taxon>Teleostei</taxon>
        <taxon>Protacanthopterygii</taxon>
        <taxon>Esociformes</taxon>
        <taxon>Umbridae</taxon>
        <taxon>Dallia</taxon>
    </lineage>
</organism>
<proteinExistence type="predicted"/>
<feature type="non-terminal residue" evidence="1">
    <location>
        <position position="1"/>
    </location>
</feature>
<gene>
    <name evidence="1" type="ORF">DPEC_G00025700</name>
</gene>
<dbReference type="Proteomes" id="UP001157502">
    <property type="component" value="Chromosome 2"/>
</dbReference>
<evidence type="ECO:0000313" key="1">
    <source>
        <dbReference type="EMBL" id="KAJ8015397.1"/>
    </source>
</evidence>
<dbReference type="EMBL" id="CM055729">
    <property type="protein sequence ID" value="KAJ8015397.1"/>
    <property type="molecule type" value="Genomic_DNA"/>
</dbReference>